<comment type="caution">
    <text evidence="3">The sequence shown here is derived from an EMBL/GenBank/DDBJ whole genome shotgun (WGS) entry which is preliminary data.</text>
</comment>
<dbReference type="AlphaFoldDB" id="A0AAN7DJJ8"/>
<dbReference type="Pfam" id="PF13843">
    <property type="entry name" value="DDE_Tnp_1_7"/>
    <property type="match status" value="1"/>
</dbReference>
<feature type="domain" description="PiggyBac transposable element-derived protein" evidence="2">
    <location>
        <begin position="62"/>
        <end position="128"/>
    </location>
</feature>
<protein>
    <recommendedName>
        <fullName evidence="2">PiggyBac transposable element-derived protein domain-containing protein</fullName>
    </recommendedName>
</protein>
<feature type="region of interest" description="Disordered" evidence="1">
    <location>
        <begin position="1"/>
        <end position="28"/>
    </location>
</feature>
<gene>
    <name evidence="3" type="ORF">ATC70_001560</name>
</gene>
<evidence type="ECO:0000313" key="4">
    <source>
        <dbReference type="Proteomes" id="UP001304243"/>
    </source>
</evidence>
<keyword evidence="4" id="KW-1185">Reference proteome</keyword>
<dbReference type="GeneID" id="89945262"/>
<feature type="compositionally biased region" description="Acidic residues" evidence="1">
    <location>
        <begin position="1"/>
        <end position="22"/>
    </location>
</feature>
<dbReference type="EMBL" id="JASEJX010000013">
    <property type="protein sequence ID" value="KAK4518208.1"/>
    <property type="molecule type" value="Genomic_DNA"/>
</dbReference>
<reference evidence="3 4" key="1">
    <citation type="submission" date="2022-11" db="EMBL/GenBank/DDBJ databases">
        <title>Mucor velutinosus strain NIH1002 WGS.</title>
        <authorList>
            <person name="Subramanian P."/>
            <person name="Mullikin J.C."/>
            <person name="Segre J.A."/>
            <person name="Zelazny A.M."/>
        </authorList>
    </citation>
    <scope>NUCLEOTIDE SEQUENCE [LARGE SCALE GENOMIC DNA]</scope>
    <source>
        <strain evidence="3 4">NIH1002</strain>
    </source>
</reference>
<dbReference type="Proteomes" id="UP001304243">
    <property type="component" value="Unassembled WGS sequence"/>
</dbReference>
<evidence type="ECO:0000259" key="2">
    <source>
        <dbReference type="Pfam" id="PF13843"/>
    </source>
</evidence>
<dbReference type="InterPro" id="IPR029526">
    <property type="entry name" value="PGBD"/>
</dbReference>
<proteinExistence type="predicted"/>
<evidence type="ECO:0000313" key="3">
    <source>
        <dbReference type="EMBL" id="KAK4518208.1"/>
    </source>
</evidence>
<dbReference type="RefSeq" id="XP_064684874.1">
    <property type="nucleotide sequence ID" value="XM_064820954.1"/>
</dbReference>
<name>A0AAN7DJJ8_9FUNG</name>
<accession>A0AAN7DJJ8</accession>
<organism evidence="3 4">
    <name type="scientific">Mucor velutinosus</name>
    <dbReference type="NCBI Taxonomy" id="708070"/>
    <lineage>
        <taxon>Eukaryota</taxon>
        <taxon>Fungi</taxon>
        <taxon>Fungi incertae sedis</taxon>
        <taxon>Mucoromycota</taxon>
        <taxon>Mucoromycotina</taxon>
        <taxon>Mucoromycetes</taxon>
        <taxon>Mucorales</taxon>
        <taxon>Mucorineae</taxon>
        <taxon>Mucoraceae</taxon>
        <taxon>Mucor</taxon>
    </lineage>
</organism>
<evidence type="ECO:0000256" key="1">
    <source>
        <dbReference type="SAM" id="MobiDB-lite"/>
    </source>
</evidence>
<sequence length="156" mass="17873">MATTEDMIEDAIEGDNEEEEGIDLTSGGWTEGQVFVNSRLRQSGSDFCSKSTLSMNYASVSSPLDYLLFFLPLDHFHLIIGNTNVHARNMLDSWTDITFAEYLMWIALLTVMTVVKHGELKAYWKQGSSHFTMTIDFSEYTYAIQKIQRYHENACF</sequence>